<keyword evidence="6" id="KW-0418">Kinase</keyword>
<dbReference type="EC" id="2.7.13.3" evidence="2"/>
<evidence type="ECO:0000256" key="4">
    <source>
        <dbReference type="ARBA" id="ARBA00022679"/>
    </source>
</evidence>
<keyword evidence="10" id="KW-0489">Methyltransferase</keyword>
<evidence type="ECO:0000256" key="1">
    <source>
        <dbReference type="ARBA" id="ARBA00000085"/>
    </source>
</evidence>
<accession>A0A839ENF1</accession>
<feature type="domain" description="Histidine kinase/HSP90-like ATPase" evidence="9">
    <location>
        <begin position="251"/>
        <end position="357"/>
    </location>
</feature>
<keyword evidence="7" id="KW-0067">ATP-binding</keyword>
<dbReference type="InterPro" id="IPR003594">
    <property type="entry name" value="HATPase_dom"/>
</dbReference>
<dbReference type="Proteomes" id="UP000549052">
    <property type="component" value="Unassembled WGS sequence"/>
</dbReference>
<evidence type="ECO:0000256" key="5">
    <source>
        <dbReference type="ARBA" id="ARBA00022741"/>
    </source>
</evidence>
<evidence type="ECO:0000313" key="10">
    <source>
        <dbReference type="EMBL" id="MBA8879014.1"/>
    </source>
</evidence>
<dbReference type="InterPro" id="IPR013656">
    <property type="entry name" value="PAS_4"/>
</dbReference>
<evidence type="ECO:0000256" key="3">
    <source>
        <dbReference type="ARBA" id="ARBA00022553"/>
    </source>
</evidence>
<dbReference type="PANTHER" id="PTHR41523">
    <property type="entry name" value="TWO-COMPONENT SYSTEM SENSOR PROTEIN"/>
    <property type="match status" value="1"/>
</dbReference>
<dbReference type="GO" id="GO:0004673">
    <property type="term" value="F:protein histidine kinase activity"/>
    <property type="evidence" value="ECO:0007669"/>
    <property type="project" value="UniProtKB-EC"/>
</dbReference>
<dbReference type="PANTHER" id="PTHR41523:SF8">
    <property type="entry name" value="ETHYLENE RESPONSE SENSOR PROTEIN"/>
    <property type="match status" value="1"/>
</dbReference>
<evidence type="ECO:0000256" key="7">
    <source>
        <dbReference type="ARBA" id="ARBA00022840"/>
    </source>
</evidence>
<comment type="catalytic activity">
    <reaction evidence="1">
        <text>ATP + protein L-histidine = ADP + protein N-phospho-L-histidine.</text>
        <dbReference type="EC" id="2.7.13.3"/>
    </reaction>
</comment>
<dbReference type="InterPro" id="IPR036890">
    <property type="entry name" value="HATPase_C_sf"/>
</dbReference>
<dbReference type="GO" id="GO:0008168">
    <property type="term" value="F:methyltransferase activity"/>
    <property type="evidence" value="ECO:0007669"/>
    <property type="project" value="UniProtKB-KW"/>
</dbReference>
<dbReference type="Pfam" id="PF02518">
    <property type="entry name" value="HATPase_c"/>
    <property type="match status" value="1"/>
</dbReference>
<evidence type="ECO:0000313" key="11">
    <source>
        <dbReference type="Proteomes" id="UP000549052"/>
    </source>
</evidence>
<dbReference type="EMBL" id="JACGXN010000003">
    <property type="protein sequence ID" value="MBA8879014.1"/>
    <property type="molecule type" value="Genomic_DNA"/>
</dbReference>
<dbReference type="RefSeq" id="WP_182549688.1">
    <property type="nucleotide sequence ID" value="NZ_JACGXN010000003.1"/>
</dbReference>
<dbReference type="AlphaFoldDB" id="A0A839ENF1"/>
<proteinExistence type="predicted"/>
<feature type="coiled-coil region" evidence="8">
    <location>
        <begin position="128"/>
        <end position="159"/>
    </location>
</feature>
<dbReference type="SUPFAM" id="SSF55874">
    <property type="entry name" value="ATPase domain of HSP90 chaperone/DNA topoisomerase II/histidine kinase"/>
    <property type="match status" value="1"/>
</dbReference>
<dbReference type="InterPro" id="IPR035965">
    <property type="entry name" value="PAS-like_dom_sf"/>
</dbReference>
<sequence length="362" mass="39977">MITLQNIEDAQKLAQAIVNTIPEPFVVLDDRFHVLAVSRSFYAAFKVDPEHTHGKLLYSLGDGQWDIPALRILLETIIPEKTAMDGFEVEHDFPNIGKRTMLLNARKVLYDDSSISTILLAFTDVTDRRVIEREKEHLLQQTEELLRQKDMLLQEMQHRVANSLQIIASILLLKARAVTSEETRLHLQDAHQRVMSVAEVQRHLHTSNGIDQIEVGSYLSKLCESLASSMIGETRPIIVRSVSDNAWIGSDKAVSLGLIVTELVINAIKYAFPTTKDGDAITVAYEIDTDDWKLSVSDNGIGKNTITEATSVGGLGTAIVQALVKQLDAQMNVDSSPEGTNVAITRATFASRLPRAALVASP</sequence>
<dbReference type="GO" id="GO:0032259">
    <property type="term" value="P:methylation"/>
    <property type="evidence" value="ECO:0007669"/>
    <property type="project" value="UniProtKB-KW"/>
</dbReference>
<keyword evidence="3" id="KW-0597">Phosphoprotein</keyword>
<keyword evidence="4 10" id="KW-0808">Transferase</keyword>
<evidence type="ECO:0000256" key="6">
    <source>
        <dbReference type="ARBA" id="ARBA00022777"/>
    </source>
</evidence>
<reference evidence="10 11" key="1">
    <citation type="submission" date="2020-07" db="EMBL/GenBank/DDBJ databases">
        <title>Genomic Encyclopedia of Type Strains, Phase IV (KMG-V): Genome sequencing to study the core and pangenomes of soil and plant-associated prokaryotes.</title>
        <authorList>
            <person name="Whitman W."/>
        </authorList>
    </citation>
    <scope>NUCLEOTIDE SEQUENCE [LARGE SCALE GENOMIC DNA]</scope>
    <source>
        <strain evidence="10 11">AN3</strain>
    </source>
</reference>
<comment type="caution">
    <text evidence="10">The sequence shown here is derived from an EMBL/GenBank/DDBJ whole genome shotgun (WGS) entry which is preliminary data.</text>
</comment>
<keyword evidence="8" id="KW-0175">Coiled coil</keyword>
<organism evidence="10 11">
    <name type="scientific">Phyllobacterium myrsinacearum</name>
    <dbReference type="NCBI Taxonomy" id="28101"/>
    <lineage>
        <taxon>Bacteria</taxon>
        <taxon>Pseudomonadati</taxon>
        <taxon>Pseudomonadota</taxon>
        <taxon>Alphaproteobacteria</taxon>
        <taxon>Hyphomicrobiales</taxon>
        <taxon>Phyllobacteriaceae</taxon>
        <taxon>Phyllobacterium</taxon>
    </lineage>
</organism>
<dbReference type="Pfam" id="PF08448">
    <property type="entry name" value="PAS_4"/>
    <property type="match status" value="1"/>
</dbReference>
<dbReference type="Pfam" id="PF07568">
    <property type="entry name" value="HisKA_2"/>
    <property type="match status" value="1"/>
</dbReference>
<gene>
    <name evidence="10" type="ORF">FHW16_002732</name>
</gene>
<dbReference type="GO" id="GO:0005524">
    <property type="term" value="F:ATP binding"/>
    <property type="evidence" value="ECO:0007669"/>
    <property type="project" value="UniProtKB-KW"/>
</dbReference>
<protein>
    <recommendedName>
        <fullName evidence="2">histidine kinase</fullName>
        <ecNumber evidence="2">2.7.13.3</ecNumber>
    </recommendedName>
</protein>
<evidence type="ECO:0000256" key="2">
    <source>
        <dbReference type="ARBA" id="ARBA00012438"/>
    </source>
</evidence>
<dbReference type="Gene3D" id="3.30.565.10">
    <property type="entry name" value="Histidine kinase-like ATPase, C-terminal domain"/>
    <property type="match status" value="1"/>
</dbReference>
<dbReference type="SUPFAM" id="SSF55785">
    <property type="entry name" value="PYP-like sensor domain (PAS domain)"/>
    <property type="match status" value="1"/>
</dbReference>
<evidence type="ECO:0000259" key="9">
    <source>
        <dbReference type="SMART" id="SM00387"/>
    </source>
</evidence>
<keyword evidence="5" id="KW-0547">Nucleotide-binding</keyword>
<keyword evidence="11" id="KW-1185">Reference proteome</keyword>
<evidence type="ECO:0000256" key="8">
    <source>
        <dbReference type="SAM" id="Coils"/>
    </source>
</evidence>
<dbReference type="InterPro" id="IPR011495">
    <property type="entry name" value="Sig_transdc_His_kin_sub2_dim/P"/>
</dbReference>
<name>A0A839ENF1_9HYPH</name>
<dbReference type="SMART" id="SM00387">
    <property type="entry name" value="HATPase_c"/>
    <property type="match status" value="1"/>
</dbReference>
<dbReference type="Gene3D" id="3.30.450.20">
    <property type="entry name" value="PAS domain"/>
    <property type="match status" value="1"/>
</dbReference>